<proteinExistence type="predicted"/>
<comment type="caution">
    <text evidence="1">The sequence shown here is derived from an EMBL/GenBank/DDBJ whole genome shotgun (WGS) entry which is preliminary data.</text>
</comment>
<keyword evidence="2" id="KW-1185">Reference proteome</keyword>
<protein>
    <submittedName>
        <fullName evidence="1">Uncharacterized protein</fullName>
    </submittedName>
</protein>
<dbReference type="Proteomes" id="UP000887013">
    <property type="component" value="Unassembled WGS sequence"/>
</dbReference>
<dbReference type="OrthoDB" id="10491872at2759"/>
<organism evidence="1 2">
    <name type="scientific">Nephila pilipes</name>
    <name type="common">Giant wood spider</name>
    <name type="synonym">Nephila maculata</name>
    <dbReference type="NCBI Taxonomy" id="299642"/>
    <lineage>
        <taxon>Eukaryota</taxon>
        <taxon>Metazoa</taxon>
        <taxon>Ecdysozoa</taxon>
        <taxon>Arthropoda</taxon>
        <taxon>Chelicerata</taxon>
        <taxon>Arachnida</taxon>
        <taxon>Araneae</taxon>
        <taxon>Araneomorphae</taxon>
        <taxon>Entelegynae</taxon>
        <taxon>Araneoidea</taxon>
        <taxon>Nephilidae</taxon>
        <taxon>Nephila</taxon>
    </lineage>
</organism>
<sequence>MKNGVWGKGRACNRYGSRELPNFVKGTVLSFSELNIWSVSDRSTDLILSYFIETKSTDLTTDRSSTMTNVILPFLMSMLLGRSIDLTTYTISGTNVYDDADYDE</sequence>
<dbReference type="AlphaFoldDB" id="A0A8X6N7M1"/>
<accession>A0A8X6N7M1</accession>
<feature type="non-terminal residue" evidence="1">
    <location>
        <position position="1"/>
    </location>
</feature>
<evidence type="ECO:0000313" key="2">
    <source>
        <dbReference type="Proteomes" id="UP000887013"/>
    </source>
</evidence>
<evidence type="ECO:0000313" key="1">
    <source>
        <dbReference type="EMBL" id="GFS98357.1"/>
    </source>
</evidence>
<gene>
    <name evidence="1" type="ORF">NPIL_395921</name>
</gene>
<reference evidence="1" key="1">
    <citation type="submission" date="2020-08" db="EMBL/GenBank/DDBJ databases">
        <title>Multicomponent nature underlies the extraordinary mechanical properties of spider dragline silk.</title>
        <authorList>
            <person name="Kono N."/>
            <person name="Nakamura H."/>
            <person name="Mori M."/>
            <person name="Yoshida Y."/>
            <person name="Ohtoshi R."/>
            <person name="Malay A.D."/>
            <person name="Moran D.A.P."/>
            <person name="Tomita M."/>
            <person name="Numata K."/>
            <person name="Arakawa K."/>
        </authorList>
    </citation>
    <scope>NUCLEOTIDE SEQUENCE</scope>
</reference>
<dbReference type="EMBL" id="BMAW01054875">
    <property type="protein sequence ID" value="GFS98357.1"/>
    <property type="molecule type" value="Genomic_DNA"/>
</dbReference>
<name>A0A8X6N7M1_NEPPI</name>